<evidence type="ECO:0000313" key="2">
    <source>
        <dbReference type="Proteomes" id="UP001164539"/>
    </source>
</evidence>
<dbReference type="EMBL" id="CM051399">
    <property type="protein sequence ID" value="KAJ4716563.1"/>
    <property type="molecule type" value="Genomic_DNA"/>
</dbReference>
<proteinExistence type="predicted"/>
<protein>
    <submittedName>
        <fullName evidence="1">Transcription factor TFIIIB component B'' like</fullName>
    </submittedName>
</protein>
<gene>
    <name evidence="1" type="ORF">OWV82_011561</name>
</gene>
<accession>A0ACC1XZG7</accession>
<keyword evidence="2" id="KW-1185">Reference proteome</keyword>
<organism evidence="1 2">
    <name type="scientific">Melia azedarach</name>
    <name type="common">Chinaberry tree</name>
    <dbReference type="NCBI Taxonomy" id="155640"/>
    <lineage>
        <taxon>Eukaryota</taxon>
        <taxon>Viridiplantae</taxon>
        <taxon>Streptophyta</taxon>
        <taxon>Embryophyta</taxon>
        <taxon>Tracheophyta</taxon>
        <taxon>Spermatophyta</taxon>
        <taxon>Magnoliopsida</taxon>
        <taxon>eudicotyledons</taxon>
        <taxon>Gunneridae</taxon>
        <taxon>Pentapetalae</taxon>
        <taxon>rosids</taxon>
        <taxon>malvids</taxon>
        <taxon>Sapindales</taxon>
        <taxon>Meliaceae</taxon>
        <taxon>Melia</taxon>
    </lineage>
</organism>
<name>A0ACC1XZG7_MELAZ</name>
<dbReference type="Proteomes" id="UP001164539">
    <property type="component" value="Chromosome 6"/>
</dbReference>
<reference evidence="1 2" key="1">
    <citation type="journal article" date="2023" name="Science">
        <title>Complex scaffold remodeling in plant triterpene biosynthesis.</title>
        <authorList>
            <person name="De La Pena R."/>
            <person name="Hodgson H."/>
            <person name="Liu J.C."/>
            <person name="Stephenson M.J."/>
            <person name="Martin A.C."/>
            <person name="Owen C."/>
            <person name="Harkess A."/>
            <person name="Leebens-Mack J."/>
            <person name="Jimenez L.E."/>
            <person name="Osbourn A."/>
            <person name="Sattely E.S."/>
        </authorList>
    </citation>
    <scope>NUCLEOTIDE SEQUENCE [LARGE SCALE GENOMIC DNA]</scope>
    <source>
        <strain evidence="2">cv. JPN11</strain>
        <tissue evidence="1">Leaf</tissue>
    </source>
</reference>
<comment type="caution">
    <text evidence="1">The sequence shown here is derived from an EMBL/GenBank/DDBJ whole genome shotgun (WGS) entry which is preliminary data.</text>
</comment>
<sequence length="724" mass="80737">MDLDNDLFADESGPVVNHARGRFQPKAKPRPRKETIAHVDVTDKDSVLSDPVGLSLPSSEVVGTIEQLRENKESEHALHSDVAVSDGFGDLHSSLQKAVVQSADVFSGLECPNDFPSQPTNGTEKSAIIDSDYKDGGENVTVECQSCNNTATFTVCDAAQPQTYPDLFMTQESISCGEAVVSNNAGGIPVDEGGLEREVQQEMAFPDLNCVDFMSEEAVASGWRAGKYKPKPKVRTENENYRASLPHPDAVESIMNLPSAQFVSSETECMAEGSIPVYPHDDVFDYSSIDLGDIISSDPTTSEYPMNEELTNLAETHTAAASSGNVQQEDIHAMNENESAMDRKRKASTVSNLYQRSNESSWAGEEIEGGKSSRQLRKKIAVPELLDEPDDEVHKNGSFTAEPPSSTVDEDEGAVDGSKVQNASRNKRAPRKSKKPVTENEKPVRKRKKTNEASDKSNEDPPKKFSHSTRRKRRTVSKELLETPEDEIDPTKVPMKDLILLAEYKERLASKEAKTSTPPLTNQSAENSFHEENYHNEEDPFASEEGNDSMGDQSNHRVQSNSIYFNYQSFMKKTPTVRWSKQETELFYEAVRQFGTDLSMIQQLFPGRTRQQIKLKYKKEERKYPLRLTEALTNRAKDHSHFEKVIEQLQQVAAKAARETNEDDSVDLTGEDMEELIPEPNDEAGKGKTEQDQDEEADVAEVHSPLKADESDDDDIWSSYKSEF</sequence>
<evidence type="ECO:0000313" key="1">
    <source>
        <dbReference type="EMBL" id="KAJ4716563.1"/>
    </source>
</evidence>